<comment type="similarity">
    <text evidence="8">Belongs to the binding-protein-dependent transport system permease family.</text>
</comment>
<dbReference type="RefSeq" id="WP_050356115.1">
    <property type="nucleotide sequence ID" value="NZ_LGSS01000015.1"/>
</dbReference>
<dbReference type="InterPro" id="IPR010065">
    <property type="entry name" value="AA_ABC_transptr_permease_3TM"/>
</dbReference>
<sequence length="221" mass="24734">MKSLDFSFIVPYLPQLIEAAGVTLKIGVLAFMLALCISLIVGALRVSNIPKVFKVFLSAYVEIFRGTPLLVQLFVIYYGLPPFGISMESYTAAIIGLALNCGAYMSEIVRASIMSVDRGQYEAAYSLGYNRISTIIYIILPQALRIAVPPFMNYFSTILKDTSLISVISIAEVTRIGNQIYARTLRPFEIYITLGVFYFVMTYLVTLLSKVLERRTSLWSQ</sequence>
<dbReference type="InterPro" id="IPR043429">
    <property type="entry name" value="ArtM/GltK/GlnP/TcyL/YhdX-like"/>
</dbReference>
<evidence type="ECO:0000313" key="11">
    <source>
        <dbReference type="Proteomes" id="UP000037267"/>
    </source>
</evidence>
<dbReference type="AlphaFoldDB" id="A0A0L0W7K2"/>
<dbReference type="CDD" id="cd06261">
    <property type="entry name" value="TM_PBP2"/>
    <property type="match status" value="1"/>
</dbReference>
<dbReference type="InterPro" id="IPR035906">
    <property type="entry name" value="MetI-like_sf"/>
</dbReference>
<dbReference type="Proteomes" id="UP000037267">
    <property type="component" value="Unassembled WGS sequence"/>
</dbReference>
<dbReference type="SUPFAM" id="SSF161098">
    <property type="entry name" value="MetI-like"/>
    <property type="match status" value="1"/>
</dbReference>
<feature type="transmembrane region" description="Helical" evidence="8">
    <location>
        <begin position="20"/>
        <end position="44"/>
    </location>
</feature>
<dbReference type="STRING" id="1503.CLPU_15c00220"/>
<keyword evidence="5" id="KW-0029">Amino-acid transport</keyword>
<keyword evidence="2 8" id="KW-0813">Transport</keyword>
<evidence type="ECO:0000256" key="3">
    <source>
        <dbReference type="ARBA" id="ARBA00022475"/>
    </source>
</evidence>
<evidence type="ECO:0000256" key="2">
    <source>
        <dbReference type="ARBA" id="ARBA00022448"/>
    </source>
</evidence>
<keyword evidence="7 8" id="KW-0472">Membrane</keyword>
<evidence type="ECO:0000259" key="9">
    <source>
        <dbReference type="PROSITE" id="PS50928"/>
    </source>
</evidence>
<dbReference type="OrthoDB" id="9811552at2"/>
<feature type="transmembrane region" description="Helical" evidence="8">
    <location>
        <begin position="129"/>
        <end position="148"/>
    </location>
</feature>
<evidence type="ECO:0000256" key="6">
    <source>
        <dbReference type="ARBA" id="ARBA00022989"/>
    </source>
</evidence>
<dbReference type="Gene3D" id="1.10.3720.10">
    <property type="entry name" value="MetI-like"/>
    <property type="match status" value="1"/>
</dbReference>
<comment type="caution">
    <text evidence="10">The sequence shown here is derived from an EMBL/GenBank/DDBJ whole genome shotgun (WGS) entry which is preliminary data.</text>
</comment>
<keyword evidence="4 8" id="KW-0812">Transmembrane</keyword>
<keyword evidence="6 8" id="KW-1133">Transmembrane helix</keyword>
<dbReference type="PANTHER" id="PTHR30614:SF0">
    <property type="entry name" value="L-CYSTINE TRANSPORT SYSTEM PERMEASE PROTEIN TCYL"/>
    <property type="match status" value="1"/>
</dbReference>
<gene>
    <name evidence="10" type="ORF">CLPU_15c00220</name>
</gene>
<evidence type="ECO:0000256" key="4">
    <source>
        <dbReference type="ARBA" id="ARBA00022692"/>
    </source>
</evidence>
<dbReference type="GO" id="GO:0006865">
    <property type="term" value="P:amino acid transport"/>
    <property type="evidence" value="ECO:0007669"/>
    <property type="project" value="UniProtKB-KW"/>
</dbReference>
<dbReference type="PROSITE" id="PS50928">
    <property type="entry name" value="ABC_TM1"/>
    <property type="match status" value="1"/>
</dbReference>
<dbReference type="InterPro" id="IPR000515">
    <property type="entry name" value="MetI-like"/>
</dbReference>
<keyword evidence="11" id="KW-1185">Reference proteome</keyword>
<feature type="transmembrane region" description="Helical" evidence="8">
    <location>
        <begin position="190"/>
        <end position="212"/>
    </location>
</feature>
<feature type="transmembrane region" description="Helical" evidence="8">
    <location>
        <begin position="56"/>
        <end position="78"/>
    </location>
</feature>
<name>A0A0L0W7K2_GOTPU</name>
<evidence type="ECO:0000256" key="7">
    <source>
        <dbReference type="ARBA" id="ARBA00023136"/>
    </source>
</evidence>
<evidence type="ECO:0000256" key="8">
    <source>
        <dbReference type="RuleBase" id="RU363032"/>
    </source>
</evidence>
<keyword evidence="3" id="KW-1003">Cell membrane</keyword>
<comment type="subcellular location">
    <subcellularLocation>
        <location evidence="1 8">Cell membrane</location>
        <topology evidence="1 8">Multi-pass membrane protein</topology>
    </subcellularLocation>
</comment>
<dbReference type="GO" id="GO:0022857">
    <property type="term" value="F:transmembrane transporter activity"/>
    <property type="evidence" value="ECO:0007669"/>
    <property type="project" value="InterPro"/>
</dbReference>
<feature type="transmembrane region" description="Helical" evidence="8">
    <location>
        <begin position="90"/>
        <end position="109"/>
    </location>
</feature>
<dbReference type="EMBL" id="LGSS01000015">
    <property type="protein sequence ID" value="KNF07528.1"/>
    <property type="molecule type" value="Genomic_DNA"/>
</dbReference>
<dbReference type="GO" id="GO:0043190">
    <property type="term" value="C:ATP-binding cassette (ABC) transporter complex"/>
    <property type="evidence" value="ECO:0007669"/>
    <property type="project" value="InterPro"/>
</dbReference>
<accession>A0A0L0W7K2</accession>
<dbReference type="FunFam" id="1.10.3720.10:FF:000006">
    <property type="entry name" value="Glutamate/aspartate ABC transporter, permease protein GltK"/>
    <property type="match status" value="1"/>
</dbReference>
<evidence type="ECO:0000256" key="1">
    <source>
        <dbReference type="ARBA" id="ARBA00004651"/>
    </source>
</evidence>
<evidence type="ECO:0000313" key="10">
    <source>
        <dbReference type="EMBL" id="KNF07528.1"/>
    </source>
</evidence>
<organism evidence="10 11">
    <name type="scientific">Gottschalkia purinilytica</name>
    <name type="common">Clostridium purinilyticum</name>
    <dbReference type="NCBI Taxonomy" id="1503"/>
    <lineage>
        <taxon>Bacteria</taxon>
        <taxon>Bacillati</taxon>
        <taxon>Bacillota</taxon>
        <taxon>Tissierellia</taxon>
        <taxon>Tissierellales</taxon>
        <taxon>Gottschalkiaceae</taxon>
        <taxon>Gottschalkia</taxon>
    </lineage>
</organism>
<proteinExistence type="inferred from homology"/>
<dbReference type="Pfam" id="PF00528">
    <property type="entry name" value="BPD_transp_1"/>
    <property type="match status" value="1"/>
</dbReference>
<feature type="domain" description="ABC transmembrane type-1" evidence="9">
    <location>
        <begin position="20"/>
        <end position="209"/>
    </location>
</feature>
<dbReference type="PANTHER" id="PTHR30614">
    <property type="entry name" value="MEMBRANE COMPONENT OF AMINO ACID ABC TRANSPORTER"/>
    <property type="match status" value="1"/>
</dbReference>
<reference evidence="11" key="1">
    <citation type="submission" date="2015-07" db="EMBL/GenBank/DDBJ databases">
        <title>Draft genome sequence of the purine-degrading Gottschalkia purinilyticum DSM 1384 (formerly Clostridium purinilyticum).</title>
        <authorList>
            <person name="Poehlein A."/>
            <person name="Schiel-Bengelsdorf B."/>
            <person name="Bengelsdorf F.R."/>
            <person name="Daniel R."/>
            <person name="Duerre P."/>
        </authorList>
    </citation>
    <scope>NUCLEOTIDE SEQUENCE [LARGE SCALE GENOMIC DNA]</scope>
    <source>
        <strain evidence="11">DSM 1384</strain>
    </source>
</reference>
<evidence type="ECO:0000256" key="5">
    <source>
        <dbReference type="ARBA" id="ARBA00022970"/>
    </source>
</evidence>
<dbReference type="NCBIfam" id="TIGR01726">
    <property type="entry name" value="HEQRo_perm_3TM"/>
    <property type="match status" value="1"/>
</dbReference>
<protein>
    <submittedName>
        <fullName evidence="10">Amino acid ABC transporter membrane protein, PAAT family</fullName>
    </submittedName>
</protein>